<keyword evidence="1" id="KW-0472">Membrane</keyword>
<keyword evidence="1" id="KW-0812">Transmembrane</keyword>
<dbReference type="Pfam" id="PF05569">
    <property type="entry name" value="Peptidase_M56"/>
    <property type="match status" value="1"/>
</dbReference>
<accession>A0A7W6ENL5</accession>
<dbReference type="PANTHER" id="PTHR34978:SF3">
    <property type="entry name" value="SLR0241 PROTEIN"/>
    <property type="match status" value="1"/>
</dbReference>
<dbReference type="RefSeq" id="WP_183971285.1">
    <property type="nucleotide sequence ID" value="NZ_JACIBY010000001.1"/>
</dbReference>
<keyword evidence="4" id="KW-1185">Reference proteome</keyword>
<evidence type="ECO:0000313" key="4">
    <source>
        <dbReference type="Proteomes" id="UP000541352"/>
    </source>
</evidence>
<evidence type="ECO:0000313" key="3">
    <source>
        <dbReference type="EMBL" id="MBB3836548.1"/>
    </source>
</evidence>
<protein>
    <recommendedName>
        <fullName evidence="2">Peptidase M56 domain-containing protein</fullName>
    </recommendedName>
</protein>
<evidence type="ECO:0000256" key="1">
    <source>
        <dbReference type="SAM" id="Phobius"/>
    </source>
</evidence>
<keyword evidence="1" id="KW-1133">Transmembrane helix</keyword>
<gene>
    <name evidence="3" type="ORF">FHS57_000530</name>
</gene>
<comment type="caution">
    <text evidence="3">The sequence shown here is derived from an EMBL/GenBank/DDBJ whole genome shotgun (WGS) entry which is preliminary data.</text>
</comment>
<dbReference type="InterPro" id="IPR052173">
    <property type="entry name" value="Beta-lactam_resp_regulator"/>
</dbReference>
<feature type="transmembrane region" description="Helical" evidence="1">
    <location>
        <begin position="38"/>
        <end position="55"/>
    </location>
</feature>
<proteinExistence type="predicted"/>
<sequence>MNFELLSYLLKASLVMAILTGAYAWLVKRETFLQVNRWLLWINVAATLVLPVVPVPDWEWVPDAPAQIVNQAASWTKEKAPKQPFSTTTQVSSPRTAAPTFKEERQAVSSVASPQKTWTLFSWIALIYWLGVGLLGAKFLVQLASLWRLKQKSTLYATDFNVVLVENPTLTAPFSFFHWIFYNPHQHTTDEWEQVWTHECIHAQQYHSLDMLSSELLKCVFWFNPFAWWHQRLVQETLEYITDRAVLDTGVEKKSYQFHLLRSTLSTSQQTFANHFNQSLLKSRITMMNKRKSNWKAFGKYGLFIASIWVCAAFTKPYREEVVSQIITNLPQLSTLVPSPKDDKKGKPTPKTVEVDLEEIRVYQKTSKEPPQEGQIESRLNLTNKKYVRYSEKNEIQVLITSKTTLSDMVEIQQEFKQLGKDLKIIQWITDSSGRFLRKLSVEVTPFAGKMSTLISQGTDTTFMPMKPIQLTVPVSNFGNKWGYGDCCIDPSQQALSREEDDIAKFEALEINTKPDVIARFKRGGDYFKPTHIFLPQSLHYEGSMTAYQAITTTKHTDRITLSVKEPYRNAQFRLNGKKVGIEQIEKLSPERFLRAEKYEVTDAFGKTNDTYFVIYTKL</sequence>
<dbReference type="InterPro" id="IPR008756">
    <property type="entry name" value="Peptidase_M56"/>
</dbReference>
<dbReference type="CDD" id="cd07341">
    <property type="entry name" value="M56_BlaR1_MecR1_like"/>
    <property type="match status" value="1"/>
</dbReference>
<dbReference type="AlphaFoldDB" id="A0A7W6ENL5"/>
<reference evidence="3 4" key="1">
    <citation type="submission" date="2020-08" db="EMBL/GenBank/DDBJ databases">
        <title>Genomic Encyclopedia of Type Strains, Phase IV (KMG-IV): sequencing the most valuable type-strain genomes for metagenomic binning, comparative biology and taxonomic classification.</title>
        <authorList>
            <person name="Goeker M."/>
        </authorList>
    </citation>
    <scope>NUCLEOTIDE SEQUENCE [LARGE SCALE GENOMIC DNA]</scope>
    <source>
        <strain evidence="3 4">DSM 17976</strain>
    </source>
</reference>
<dbReference type="Proteomes" id="UP000541352">
    <property type="component" value="Unassembled WGS sequence"/>
</dbReference>
<feature type="transmembrane region" description="Helical" evidence="1">
    <location>
        <begin position="6"/>
        <end position="26"/>
    </location>
</feature>
<name>A0A7W6ENL5_9BACT</name>
<dbReference type="PANTHER" id="PTHR34978">
    <property type="entry name" value="POSSIBLE SENSOR-TRANSDUCER PROTEIN BLAR"/>
    <property type="match status" value="1"/>
</dbReference>
<evidence type="ECO:0000259" key="2">
    <source>
        <dbReference type="Pfam" id="PF05569"/>
    </source>
</evidence>
<dbReference type="EMBL" id="JACIBY010000001">
    <property type="protein sequence ID" value="MBB3836548.1"/>
    <property type="molecule type" value="Genomic_DNA"/>
</dbReference>
<feature type="domain" description="Peptidase M56" evidence="2">
    <location>
        <begin position="16"/>
        <end position="288"/>
    </location>
</feature>
<feature type="transmembrane region" description="Helical" evidence="1">
    <location>
        <begin position="120"/>
        <end position="141"/>
    </location>
</feature>
<organism evidence="3 4">
    <name type="scientific">Runella defluvii</name>
    <dbReference type="NCBI Taxonomy" id="370973"/>
    <lineage>
        <taxon>Bacteria</taxon>
        <taxon>Pseudomonadati</taxon>
        <taxon>Bacteroidota</taxon>
        <taxon>Cytophagia</taxon>
        <taxon>Cytophagales</taxon>
        <taxon>Spirosomataceae</taxon>
        <taxon>Runella</taxon>
    </lineage>
</organism>